<dbReference type="PROSITE" id="PS51152">
    <property type="entry name" value="NFYA_HAP2_2"/>
    <property type="match status" value="1"/>
</dbReference>
<comment type="subcellular location">
    <subcellularLocation>
        <location evidence="1 6">Nucleus</location>
    </subcellularLocation>
</comment>
<protein>
    <recommendedName>
        <fullName evidence="6">Nuclear transcription factor Y subunit</fullName>
    </recommendedName>
</protein>
<feature type="compositionally biased region" description="Low complexity" evidence="7">
    <location>
        <begin position="479"/>
        <end position="490"/>
    </location>
</feature>
<dbReference type="SMART" id="SM00521">
    <property type="entry name" value="CBF"/>
    <property type="match status" value="1"/>
</dbReference>
<gene>
    <name evidence="8" type="ORF">L3Y34_016550</name>
</gene>
<dbReference type="InterPro" id="IPR001289">
    <property type="entry name" value="NFYA"/>
</dbReference>
<dbReference type="GO" id="GO:0003677">
    <property type="term" value="F:DNA binding"/>
    <property type="evidence" value="ECO:0007669"/>
    <property type="project" value="UniProtKB-KW"/>
</dbReference>
<feature type="region of interest" description="Disordered" evidence="7">
    <location>
        <begin position="1"/>
        <end position="29"/>
    </location>
</feature>
<reference evidence="8 9" key="1">
    <citation type="submission" date="2022-05" db="EMBL/GenBank/DDBJ databases">
        <title>Chromosome-level reference genomes for two strains of Caenorhabditis briggsae: an improved platform for comparative genomics.</title>
        <authorList>
            <person name="Stevens L."/>
            <person name="Andersen E.C."/>
        </authorList>
    </citation>
    <scope>NUCLEOTIDE SEQUENCE [LARGE SCALE GENOMIC DNA]</scope>
    <source>
        <strain evidence="8">QX1410_ONT</strain>
        <tissue evidence="8">Whole-organism</tissue>
    </source>
</reference>
<feature type="compositionally biased region" description="Polar residues" evidence="7">
    <location>
        <begin position="367"/>
        <end position="385"/>
    </location>
</feature>
<evidence type="ECO:0000256" key="1">
    <source>
        <dbReference type="ARBA" id="ARBA00004123"/>
    </source>
</evidence>
<comment type="similarity">
    <text evidence="6">Belongs to the NFYA/HAP2 subunit family.</text>
</comment>
<evidence type="ECO:0000256" key="5">
    <source>
        <dbReference type="ARBA" id="ARBA00023242"/>
    </source>
</evidence>
<evidence type="ECO:0000313" key="9">
    <source>
        <dbReference type="Proteomes" id="UP000827892"/>
    </source>
</evidence>
<feature type="compositionally biased region" description="Basic and acidic residues" evidence="7">
    <location>
        <begin position="354"/>
        <end position="364"/>
    </location>
</feature>
<dbReference type="EMBL" id="CP090891">
    <property type="protein sequence ID" value="ULU14105.1"/>
    <property type="molecule type" value="Genomic_DNA"/>
</dbReference>
<keyword evidence="3 6" id="KW-0238">DNA-binding</keyword>
<evidence type="ECO:0000256" key="2">
    <source>
        <dbReference type="ARBA" id="ARBA00023015"/>
    </source>
</evidence>
<feature type="region of interest" description="Disordered" evidence="7">
    <location>
        <begin position="47"/>
        <end position="105"/>
    </location>
</feature>
<sequence>MRGISDAGAGPGPGTAEVQGRANALHSKPVKGFYDHEKVRRMWLKEEEEGSMNAPSTSMPSAIPKKPDITTKAYIGPSKPILPRRNTQNGADLRAPGPYTHRPYCLGPAKPRVGYPNRKPIPIREIPVQKVEPDLDWSILDRLNRSIRSPTADDLNIPMHSRSPNPLTDDWNLLEAVASSEGPSEDATTSITLESSVERNCTSPTAEFPVYDFLEGFDEFLNTKNPENSKISNVDLKNSQKSSPTNIAEALQNVFANTYQTSSFSRNLPQRYTQRAAREKDRFPVNCNRVSPIDGSDDVAEDDGKPVPVNPRQFVRILRRREMRARQEDSGVIPVERQAYLYESRHQHALSRVRLSDGRFDPAARKNSGQPPTSEIVPTQPTLKRQYTPIRPAHSDQDPLPKPSEMYRTKGPQVPRLPTASIRAPVRQEPPKPTPPPPKKIQSKPAIPSDPQQFRPKISSIYRPQPSRRTFPSLMSTTARPAPAKPDSSKPAVQMFHSLYQKIPPITSTNPPHRPILERTMANPVPGPSIVAQLRPTGNTRAPIQTAPRGTANIEIREESSEFLDSLNMLASEVTTTTLPESLESLLSGILEDFSQD</sequence>
<proteinExistence type="inferred from homology"/>
<comment type="function">
    <text evidence="6">Component of the sequence-specific heterotrimeric transcription factor (NF-Y) which specifically recognizes a 5'-CCAAT-3' box motif found in the promoters of its target genes.</text>
</comment>
<feature type="compositionally biased region" description="Polar residues" evidence="7">
    <location>
        <begin position="467"/>
        <end position="478"/>
    </location>
</feature>
<keyword evidence="2 6" id="KW-0805">Transcription regulation</keyword>
<dbReference type="GO" id="GO:0003700">
    <property type="term" value="F:DNA-binding transcription factor activity"/>
    <property type="evidence" value="ECO:0007669"/>
    <property type="project" value="UniProtKB-UniRule"/>
</dbReference>
<evidence type="ECO:0000256" key="6">
    <source>
        <dbReference type="RuleBase" id="RU367155"/>
    </source>
</evidence>
<dbReference type="Gene3D" id="6.10.250.2430">
    <property type="match status" value="1"/>
</dbReference>
<keyword evidence="5 6" id="KW-0539">Nucleus</keyword>
<feature type="region of interest" description="Disordered" evidence="7">
    <location>
        <begin position="502"/>
        <end position="552"/>
    </location>
</feature>
<dbReference type="Pfam" id="PF02045">
    <property type="entry name" value="CBFB_NFYA"/>
    <property type="match status" value="1"/>
</dbReference>
<organism evidence="8 9">
    <name type="scientific">Caenorhabditis briggsae</name>
    <dbReference type="NCBI Taxonomy" id="6238"/>
    <lineage>
        <taxon>Eukaryota</taxon>
        <taxon>Metazoa</taxon>
        <taxon>Ecdysozoa</taxon>
        <taxon>Nematoda</taxon>
        <taxon>Chromadorea</taxon>
        <taxon>Rhabditida</taxon>
        <taxon>Rhabditina</taxon>
        <taxon>Rhabditomorpha</taxon>
        <taxon>Rhabditoidea</taxon>
        <taxon>Rhabditidae</taxon>
        <taxon>Peloderinae</taxon>
        <taxon>Caenorhabditis</taxon>
    </lineage>
</organism>
<evidence type="ECO:0000256" key="4">
    <source>
        <dbReference type="ARBA" id="ARBA00023163"/>
    </source>
</evidence>
<evidence type="ECO:0000256" key="3">
    <source>
        <dbReference type="ARBA" id="ARBA00023125"/>
    </source>
</evidence>
<dbReference type="AlphaFoldDB" id="A0AAE9DXK0"/>
<comment type="subunit">
    <text evidence="6">Heterotrimer.</text>
</comment>
<dbReference type="GO" id="GO:0005634">
    <property type="term" value="C:nucleus"/>
    <property type="evidence" value="ECO:0007669"/>
    <property type="project" value="UniProtKB-SubCell"/>
</dbReference>
<dbReference type="PANTHER" id="PTHR12632">
    <property type="entry name" value="TRANSCRIPTION FACTOR NF-Y ALPHA-RELATED"/>
    <property type="match status" value="1"/>
</dbReference>
<evidence type="ECO:0000313" key="8">
    <source>
        <dbReference type="EMBL" id="ULU14105.1"/>
    </source>
</evidence>
<dbReference type="Proteomes" id="UP000827892">
    <property type="component" value="Chromosome I"/>
</dbReference>
<evidence type="ECO:0000256" key="7">
    <source>
        <dbReference type="SAM" id="MobiDB-lite"/>
    </source>
</evidence>
<accession>A0AAE9DXK0</accession>
<feature type="region of interest" description="Disordered" evidence="7">
    <location>
        <begin position="353"/>
        <end position="490"/>
    </location>
</feature>
<name>A0AAE9DXK0_CAEBR</name>
<dbReference type="PRINTS" id="PR00616">
    <property type="entry name" value="CCAATSUBUNTB"/>
</dbReference>
<keyword evidence="4 6" id="KW-0804">Transcription</keyword>